<comment type="caution">
    <text evidence="2">The sequence shown here is derived from an EMBL/GenBank/DDBJ whole genome shotgun (WGS) entry which is preliminary data.</text>
</comment>
<dbReference type="Proteomes" id="UP000076962">
    <property type="component" value="Unassembled WGS sequence"/>
</dbReference>
<feature type="domain" description="GGDEF" evidence="1">
    <location>
        <begin position="185"/>
        <end position="204"/>
    </location>
</feature>
<dbReference type="Gene3D" id="3.30.450.40">
    <property type="match status" value="1"/>
</dbReference>
<evidence type="ECO:0000259" key="1">
    <source>
        <dbReference type="PROSITE" id="PS50887"/>
    </source>
</evidence>
<organism evidence="2 3">
    <name type="scientific">Candidatus Thiomargarita nelsonii</name>
    <dbReference type="NCBI Taxonomy" id="1003181"/>
    <lineage>
        <taxon>Bacteria</taxon>
        <taxon>Pseudomonadati</taxon>
        <taxon>Pseudomonadota</taxon>
        <taxon>Gammaproteobacteria</taxon>
        <taxon>Thiotrichales</taxon>
        <taxon>Thiotrichaceae</taxon>
        <taxon>Thiomargarita</taxon>
    </lineage>
</organism>
<dbReference type="InterPro" id="IPR029016">
    <property type="entry name" value="GAF-like_dom_sf"/>
</dbReference>
<dbReference type="Pfam" id="PF00990">
    <property type="entry name" value="GGDEF"/>
    <property type="match status" value="1"/>
</dbReference>
<dbReference type="EMBL" id="LUTY01002319">
    <property type="protein sequence ID" value="OAD20507.1"/>
    <property type="molecule type" value="Genomic_DNA"/>
</dbReference>
<dbReference type="SUPFAM" id="SSF55073">
    <property type="entry name" value="Nucleotide cyclase"/>
    <property type="match status" value="1"/>
</dbReference>
<dbReference type="InterPro" id="IPR043128">
    <property type="entry name" value="Rev_trsase/Diguanyl_cyclase"/>
</dbReference>
<keyword evidence="3" id="KW-1185">Reference proteome</keyword>
<dbReference type="PROSITE" id="PS50887">
    <property type="entry name" value="GGDEF"/>
    <property type="match status" value="1"/>
</dbReference>
<reference evidence="2 3" key="1">
    <citation type="submission" date="2016-05" db="EMBL/GenBank/DDBJ databases">
        <title>Single-cell genome of chain-forming Candidatus Thiomargarita nelsonii and comparison to other large sulfur-oxidizing bacteria.</title>
        <authorList>
            <person name="Winkel M."/>
            <person name="Salman V."/>
            <person name="Woyke T."/>
            <person name="Schulz-Vogt H."/>
            <person name="Richter M."/>
            <person name="Flood B."/>
            <person name="Bailey J."/>
            <person name="Amann R."/>
            <person name="Mussmann M."/>
        </authorList>
    </citation>
    <scope>NUCLEOTIDE SEQUENCE [LARGE SCALE GENOMIC DNA]</scope>
    <source>
        <strain evidence="2 3">THI036</strain>
    </source>
</reference>
<sequence>MEQLIKQTLDTLARLANSQLVALFRVLENQNGGVVGVFKQGQVILHSNERKIKFKDTPFAKIISAGQTQTYPCLIVKKWSLPFPTYKQTNSGFECLCLPLLGGESKPVAGVVVVAQKNGISIPSERLQMLKMLAPLMASILENVSTEREQIIESVTLEPLTNLYTRPYFEIRLQEEMTIIHRHGGILSILLIDIDHFNKINSSG</sequence>
<accession>A0A0A6P088</accession>
<feature type="non-terminal residue" evidence="2">
    <location>
        <position position="204"/>
    </location>
</feature>
<dbReference type="InterPro" id="IPR000160">
    <property type="entry name" value="GGDEF_dom"/>
</dbReference>
<proteinExistence type="predicted"/>
<gene>
    <name evidence="2" type="ORF">THIOM_003784</name>
</gene>
<dbReference type="Gene3D" id="3.30.70.270">
    <property type="match status" value="1"/>
</dbReference>
<protein>
    <submittedName>
        <fullName evidence="2">Diguanylate cyclase (GGDEF domain)</fullName>
    </submittedName>
</protein>
<name>A0A0A6P088_9GAMM</name>
<dbReference type="SUPFAM" id="SSF55781">
    <property type="entry name" value="GAF domain-like"/>
    <property type="match status" value="1"/>
</dbReference>
<dbReference type="AlphaFoldDB" id="A0A0A6P088"/>
<evidence type="ECO:0000313" key="2">
    <source>
        <dbReference type="EMBL" id="OAD20507.1"/>
    </source>
</evidence>
<evidence type="ECO:0000313" key="3">
    <source>
        <dbReference type="Proteomes" id="UP000076962"/>
    </source>
</evidence>
<dbReference type="InterPro" id="IPR029787">
    <property type="entry name" value="Nucleotide_cyclase"/>
</dbReference>